<comment type="similarity">
    <text evidence="1">Belongs to the YciI family.</text>
</comment>
<dbReference type="Pfam" id="PF03795">
    <property type="entry name" value="YCII"/>
    <property type="match status" value="1"/>
</dbReference>
<proteinExistence type="inferred from homology"/>
<dbReference type="Gene3D" id="3.30.70.1060">
    <property type="entry name" value="Dimeric alpha+beta barrel"/>
    <property type="match status" value="1"/>
</dbReference>
<dbReference type="KEGG" id="mmc:Mmcs_0741"/>
<evidence type="ECO:0000313" key="3">
    <source>
        <dbReference type="EMBL" id="ABG06861.1"/>
    </source>
</evidence>
<dbReference type="PANTHER" id="PTHR35174:SF4">
    <property type="entry name" value="BLL7163 PROTEIN"/>
    <property type="match status" value="1"/>
</dbReference>
<name>A0A5Q5BF97_MYCSS</name>
<protein>
    <submittedName>
        <fullName evidence="3">DGPFAETKE domain containing protein</fullName>
    </submittedName>
</protein>
<accession>A0A5Q5BF97</accession>
<dbReference type="InterPro" id="IPR011008">
    <property type="entry name" value="Dimeric_a/b-barrel"/>
</dbReference>
<dbReference type="SUPFAM" id="SSF54909">
    <property type="entry name" value="Dimeric alpha+beta barrel"/>
    <property type="match status" value="1"/>
</dbReference>
<evidence type="ECO:0000259" key="2">
    <source>
        <dbReference type="Pfam" id="PF03795"/>
    </source>
</evidence>
<dbReference type="AlphaFoldDB" id="A0A5Q5BF97"/>
<organism evidence="3">
    <name type="scientific">Mycobacterium sp. (strain MCS)</name>
    <dbReference type="NCBI Taxonomy" id="164756"/>
    <lineage>
        <taxon>Bacteria</taxon>
        <taxon>Bacillati</taxon>
        <taxon>Actinomycetota</taxon>
        <taxon>Actinomycetes</taxon>
        <taxon>Mycobacteriales</taxon>
        <taxon>Mycobacteriaceae</taxon>
        <taxon>Mycobacterium</taxon>
    </lineage>
</organism>
<feature type="domain" description="YCII-related" evidence="2">
    <location>
        <begin position="18"/>
        <end position="128"/>
    </location>
</feature>
<dbReference type="InterPro" id="IPR005545">
    <property type="entry name" value="YCII"/>
</dbReference>
<dbReference type="PANTHER" id="PTHR35174">
    <property type="entry name" value="BLL7171 PROTEIN-RELATED"/>
    <property type="match status" value="1"/>
</dbReference>
<reference evidence="3" key="1">
    <citation type="submission" date="2006-06" db="EMBL/GenBank/DDBJ databases">
        <title>Complete sequence of chromosome of Mycobacterium sp. MCS.</title>
        <authorList>
            <consortium name="US DOE Joint Genome Institute"/>
            <person name="Copeland A."/>
            <person name="Lucas S."/>
            <person name="Lapidus A."/>
            <person name="Barry K."/>
            <person name="Detter J.C."/>
            <person name="Glavina del Rio T."/>
            <person name="Hammon N."/>
            <person name="Israni S."/>
            <person name="Dalin E."/>
            <person name="Tice H."/>
            <person name="Pitluck S."/>
            <person name="Martinez M."/>
            <person name="Schmutz J."/>
            <person name="Larimer F."/>
            <person name="Land M."/>
            <person name="Hauser L."/>
            <person name="Kyrpides N."/>
            <person name="Kim E."/>
            <person name="Miller C.D."/>
            <person name="Hughes J.E."/>
            <person name="Anderson A.J."/>
            <person name="Sims R.C."/>
            <person name="Richardson P."/>
        </authorList>
    </citation>
    <scope>NUCLEOTIDE SEQUENCE [LARGE SCALE GENOMIC DNA]</scope>
    <source>
        <strain evidence="3">MCS</strain>
    </source>
</reference>
<dbReference type="EMBL" id="CP000384">
    <property type="protein sequence ID" value="ABG06861.1"/>
    <property type="molecule type" value="Genomic_DNA"/>
</dbReference>
<sequence>MGVPLHHSRRRHTMARYMLIMRVGPEAEAAMAEQEIDFDQVIESMGRFNEELIKAGVLLAGEGLTGPEEGFVVDFNSDPPVVTDGPYTEAKELFNGFWILDVSSKEEAKQWAKKVPLGPGVKLEVRRVSETEEFPQDNPWVQKEIRWKAELAEKLAAQARADADKLGQ</sequence>
<gene>
    <name evidence="3" type="ordered locus">Mmcs_0741</name>
</gene>
<evidence type="ECO:0000256" key="1">
    <source>
        <dbReference type="ARBA" id="ARBA00007689"/>
    </source>
</evidence>